<dbReference type="PANTHER" id="PTHR13500:SF0">
    <property type="entry name" value="NUCLEOLAR PRE-RIBOSOMAL-ASSOCIATED PROTEIN 1"/>
    <property type="match status" value="1"/>
</dbReference>
<dbReference type="InterPro" id="IPR021714">
    <property type="entry name" value="URB1_N"/>
</dbReference>
<evidence type="ECO:0000313" key="3">
    <source>
        <dbReference type="EMBL" id="KAK1409611.1"/>
    </source>
</evidence>
<dbReference type="InterPro" id="IPR032436">
    <property type="entry name" value="URB1_C"/>
</dbReference>
<dbReference type="InterPro" id="IPR039844">
    <property type="entry name" value="URB1"/>
</dbReference>
<dbReference type="EMBL" id="JAUHHV010000010">
    <property type="protein sequence ID" value="KAK1409611.1"/>
    <property type="molecule type" value="Genomic_DNA"/>
</dbReference>
<evidence type="ECO:0000259" key="2">
    <source>
        <dbReference type="Pfam" id="PF16201"/>
    </source>
</evidence>
<comment type="caution">
    <text evidence="3">The sequence shown here is derived from an EMBL/GenBank/DDBJ whole genome shotgun (WGS) entry which is preliminary data.</text>
</comment>
<sequence>MQFSLESMENDEVMNTEMIQIPNFSLEVSHEAKLRELLRNINSVDLQLCAEGSKEFMKLLRGDEGGEVLRQYVHSSSSCSELLQAWNLRQSKPGLSYIMSLINVVLSHKDGVYRPNDVARVLISRPLDKFARLILEEKLGDVYKELNSKENKGKNAALLMMASIVRRGSGLASDVAKSFDFKMPSFLKLAEYDKRRRSGEMVKRKISTRRSYVRFAMSFLEIGDPRLLRWVLQKKEMFLGVLRGLGSDEEETIVYILSVLRDKVLVPQSLVPVGLRSVLFGSVTLEQLINISGRDDGGDGAEVAKQVLFAVCTDPSNGLMPDSKASPFPLKGNPTRLLGVMKKLKATEVEFHRDLLLAIVRGRPEFGSAYLDEFPYNLEDHTSWFAAVSLAANLISSVNAGLSMDFLDDQRGLPPSINSSEVQSVIKCIGPRPFNRIVMNKGLLHSESHIQHGTLRLVLEALKLLDSLFSALSQRSKSSKQIGCKWVSLKQDIQNEVQLLLPDHQVLLSLISSLISRYKSDEKNLKRNADTAVLLEHTSSNKKLKTCISNEETDILVGGISSSIDTNGGIQEEDNVTESDNLNDNSISLIELWKSHEGNDINIVAEDEELYFYTKLLDALKVYHRTMPSVLEGSFDFFKVLPSNALSLPTILQQSLLSLLVEHVGWYSKQDIPIRYPPLMYKHLIHFINLVVHSPVKEIKDQAYVLAQAAMLSSGAFDNNATEIGAWFLFLPGFTTKSTKERSQTVQNLSSVVVSFFCDVVSTVGNNLFKYWDLVRSQIHQLETTKDIYPRFSPLFACVLEKCVRLLSSDSGTFSLPEKSMISVYVSSTLTYLLQTQVEAGLLSSLICLSLSERLMDIDSDLCEWKPLKSLLLFSSSITDNGIDMFSSIDRKMSLHDDSFVNLLDEVTSLAESEHDAGIKTAFSSSMLCASPDIILQHLLAVISISHKLNGAPLSILLSICFLETNFINSICKSCPEFSFAGLDQDDFSGMDSPNPSGAFSYFLKQAPFYVLLPAVISIESLYLSESSKLQDLLLDKLSNEISDNFVCSFRHVLFWFYHIRSSYYNVPVEKLVKISEICFTLIKSMLAHVSANHYAQAIAETIFCHPAVVSAIESPLSVNKELSVNILDQPTDSFLSLAREGVHIMDYHILLVLELFCSKVSLRNDMNKQAARVFKCLLQKLALMLKNRFYKFIELRDPLLLIPTLFSFQTLIRFISPQELLDLVYWMFSRINLNESSVLESYKLSALCVGLNIAGCAFDFLLSFSGMQEFDVALFEKVYFYIIEVASRSDLAVADLCLLKAVKISSTCNRESQAPQYLLNHMAMSRVLASTPMGFLSSCFQRTSMIRTQIVFHLTKLSLLHLSFFAYPFMEFVNTSLVGKCDEDSMILFLPTALSLLNLISVRYREKCDQHVRSICSSYWKIFFNGFSNWKNFVSRDIFQIKPEKSVPSTLEEVFDLFDNSLLGKSLDVMKHHLVSKDPIVKPGKRLKLFDSVIPSGTDNLLECDAFENDRYSIDESLNLILKAVTKVRLCKILLFSSLEVISKKEYIRSVVFINSLVSTWRLIVKKFPVKSSSQSEVEDTKCALFRLLESFILRIFVEVVTEMHKSSEIKSNSVINLEHLARSSLLHRFEDPATLSMLRIIFTFEEKDKSLHIQMLQLLLAHSQFAPTIQSAYNSSSSLQFGIIFRPMSSILRSLTFLKVEKTHPSDLYKKQLEIIKLLRVLCQFRAQLGSVGFEDDFGINAKELMFLLLSSYGATVSEKDLEIYKIMEEIESIEESNSSYIADMDYLWGTAATRVRNVRETEKDFSDDTDDETETRRKLQFRENLPVDPRKCAATILHFPYDRHMTSGALSSVKLPDDNAGSVSEIYDPVFILRMSLHGLSMKYIEPVEYASLGLLGVAFVSLSSPDDDIRKLGNRVLVVFMKALQVSKKRKEVRQLQLLLTHVQNGIPEEWQRIPSVHALFAAEASVVLLDPSNDNYSSLSKLLEQSTMKVKMISFFDGFFFSNSVNFKSDRIWILRLLYSGLNLEDDAQLYARNSILEKLLSFYSCPLSDNESRELILQIVKKSMKFDKTSRYLIEQCGVISWLSALVSNLSVSACQEKKGVLLSQLAVILEIINKVVTSRNMSQWLEASSVEQLTQISCHLYVLLVENIELVKEIHLVDSVLELVFSALKISQKRDMMQPHFTISVEGLFELSQAIDVKCNAELVLKVVLMSTPQPALLTMDQEKLRKFVLWSVSVALQSKASDEQTNDSIISKLLRWLTASVILAKPSQQPGDVGPKHNLENSFPETLKSFLEAERPVNLMGSGSEELLAATIYYLHQTLGMKCQVFTSVVSALCLLLFSNTSHADALPVERSTLTSLLSRIRCPPEANNLWRWCFDEPWTDTSTTSCWSVDELEACQSVLVNVSNVLGKKSSLSHLLSDFDLENLGVFKWERNLLSETM</sequence>
<keyword evidence="4" id="KW-1185">Reference proteome</keyword>
<dbReference type="Proteomes" id="UP001229421">
    <property type="component" value="Unassembled WGS sequence"/>
</dbReference>
<accession>A0AAD8JU05</accession>
<feature type="domain" description="URB1 N-terminal" evidence="1">
    <location>
        <begin position="79"/>
        <end position="383"/>
    </location>
</feature>
<evidence type="ECO:0000313" key="4">
    <source>
        <dbReference type="Proteomes" id="UP001229421"/>
    </source>
</evidence>
<protein>
    <recommendedName>
        <fullName evidence="5">Nucleolar pre-ribosomal-associated protein 1</fullName>
    </recommendedName>
</protein>
<dbReference type="Pfam" id="PF11707">
    <property type="entry name" value="Npa1"/>
    <property type="match status" value="1"/>
</dbReference>
<organism evidence="3 4">
    <name type="scientific">Tagetes erecta</name>
    <name type="common">African marigold</name>
    <dbReference type="NCBI Taxonomy" id="13708"/>
    <lineage>
        <taxon>Eukaryota</taxon>
        <taxon>Viridiplantae</taxon>
        <taxon>Streptophyta</taxon>
        <taxon>Embryophyta</taxon>
        <taxon>Tracheophyta</taxon>
        <taxon>Spermatophyta</taxon>
        <taxon>Magnoliopsida</taxon>
        <taxon>eudicotyledons</taxon>
        <taxon>Gunneridae</taxon>
        <taxon>Pentapetalae</taxon>
        <taxon>asterids</taxon>
        <taxon>campanulids</taxon>
        <taxon>Asterales</taxon>
        <taxon>Asteraceae</taxon>
        <taxon>Asteroideae</taxon>
        <taxon>Heliantheae alliance</taxon>
        <taxon>Tageteae</taxon>
        <taxon>Tagetes</taxon>
    </lineage>
</organism>
<gene>
    <name evidence="3" type="ORF">QVD17_36138</name>
</gene>
<name>A0AAD8JU05_TARER</name>
<dbReference type="GO" id="GO:0000466">
    <property type="term" value="P:maturation of 5.8S rRNA from tricistronic rRNA transcript (SSU-rRNA, 5.8S rRNA, LSU-rRNA)"/>
    <property type="evidence" value="ECO:0007669"/>
    <property type="project" value="TreeGrafter"/>
</dbReference>
<proteinExistence type="predicted"/>
<dbReference type="PANTHER" id="PTHR13500">
    <property type="entry name" value="NUCLEOLAR PRERIBOSOMAL-ASSOCIATED PROTEIN 1"/>
    <property type="match status" value="1"/>
</dbReference>
<reference evidence="3" key="1">
    <citation type="journal article" date="2023" name="bioRxiv">
        <title>Improved chromosome-level genome assembly for marigold (Tagetes erecta).</title>
        <authorList>
            <person name="Jiang F."/>
            <person name="Yuan L."/>
            <person name="Wang S."/>
            <person name="Wang H."/>
            <person name="Xu D."/>
            <person name="Wang A."/>
            <person name="Fan W."/>
        </authorList>
    </citation>
    <scope>NUCLEOTIDE SEQUENCE</scope>
    <source>
        <strain evidence="3">WSJ</strain>
        <tissue evidence="3">Leaf</tissue>
    </source>
</reference>
<dbReference type="GO" id="GO:0000463">
    <property type="term" value="P:maturation of LSU-rRNA from tricistronic rRNA transcript (SSU-rRNA, 5.8S rRNA, LSU-rRNA)"/>
    <property type="evidence" value="ECO:0007669"/>
    <property type="project" value="TreeGrafter"/>
</dbReference>
<evidence type="ECO:0008006" key="5">
    <source>
        <dbReference type="Google" id="ProtNLM"/>
    </source>
</evidence>
<feature type="domain" description="URB1 C-terminal" evidence="2">
    <location>
        <begin position="1899"/>
        <end position="2088"/>
    </location>
</feature>
<dbReference type="GO" id="GO:0005730">
    <property type="term" value="C:nucleolus"/>
    <property type="evidence" value="ECO:0007669"/>
    <property type="project" value="TreeGrafter"/>
</dbReference>
<evidence type="ECO:0000259" key="1">
    <source>
        <dbReference type="Pfam" id="PF11707"/>
    </source>
</evidence>
<dbReference type="Pfam" id="PF16201">
    <property type="entry name" value="NopRA1"/>
    <property type="match status" value="1"/>
</dbReference>